<comment type="caution">
    <text evidence="6">The sequence shown here is derived from an EMBL/GenBank/DDBJ whole genome shotgun (WGS) entry which is preliminary data.</text>
</comment>
<evidence type="ECO:0000256" key="4">
    <source>
        <dbReference type="ARBA" id="ARBA00023163"/>
    </source>
</evidence>
<comment type="similarity">
    <text evidence="2">Belongs to the Mediator complex subunit 17 family.</text>
</comment>
<comment type="subcellular location">
    <subcellularLocation>
        <location evidence="1">Nucleus</location>
    </subcellularLocation>
</comment>
<evidence type="ECO:0000256" key="5">
    <source>
        <dbReference type="ARBA" id="ARBA00023242"/>
    </source>
</evidence>
<dbReference type="PANTHER" id="PTHR13114:SF7">
    <property type="entry name" value="MEDIATOR OF RNA POLYMERASE II TRANSCRIPTION SUBUNIT 17"/>
    <property type="match status" value="1"/>
</dbReference>
<dbReference type="EMBL" id="JAMYWD010000012">
    <property type="protein sequence ID" value="KAJ4953874.1"/>
    <property type="molecule type" value="Genomic_DNA"/>
</dbReference>
<dbReference type="GO" id="GO:0070847">
    <property type="term" value="C:core mediator complex"/>
    <property type="evidence" value="ECO:0007669"/>
    <property type="project" value="TreeGrafter"/>
</dbReference>
<protein>
    <recommendedName>
        <fullName evidence="8">Mediator of RNA polymerase II transcription subunit 17</fullName>
    </recommendedName>
</protein>
<keyword evidence="3" id="KW-0805">Transcription regulation</keyword>
<dbReference type="Proteomes" id="UP001141806">
    <property type="component" value="Unassembled WGS sequence"/>
</dbReference>
<dbReference type="GO" id="GO:0006357">
    <property type="term" value="P:regulation of transcription by RNA polymerase II"/>
    <property type="evidence" value="ECO:0007669"/>
    <property type="project" value="InterPro"/>
</dbReference>
<keyword evidence="7" id="KW-1185">Reference proteome</keyword>
<evidence type="ECO:0000256" key="2">
    <source>
        <dbReference type="ARBA" id="ARBA00005635"/>
    </source>
</evidence>
<reference evidence="6" key="1">
    <citation type="journal article" date="2023" name="Plant J.">
        <title>The genome of the king protea, Protea cynaroides.</title>
        <authorList>
            <person name="Chang J."/>
            <person name="Duong T.A."/>
            <person name="Schoeman C."/>
            <person name="Ma X."/>
            <person name="Roodt D."/>
            <person name="Barker N."/>
            <person name="Li Z."/>
            <person name="Van de Peer Y."/>
            <person name="Mizrachi E."/>
        </authorList>
    </citation>
    <scope>NUCLEOTIDE SEQUENCE</scope>
    <source>
        <tissue evidence="6">Young leaves</tissue>
    </source>
</reference>
<dbReference type="GO" id="GO:0003712">
    <property type="term" value="F:transcription coregulator activity"/>
    <property type="evidence" value="ECO:0007669"/>
    <property type="project" value="InterPro"/>
</dbReference>
<keyword evidence="5" id="KW-0539">Nucleus</keyword>
<accession>A0A9Q0GYE0</accession>
<evidence type="ECO:0000313" key="7">
    <source>
        <dbReference type="Proteomes" id="UP001141806"/>
    </source>
</evidence>
<evidence type="ECO:0000313" key="6">
    <source>
        <dbReference type="EMBL" id="KAJ4953874.1"/>
    </source>
</evidence>
<dbReference type="AlphaFoldDB" id="A0A9Q0GYE0"/>
<keyword evidence="4" id="KW-0804">Transcription</keyword>
<sequence length="664" mass="74037">MEGDMEISLDKLPIKRLDAIEENGLERFPPDVGHDEKWVSLIRRIDFAWAVERDAKKQKTSKEASTPWPWQSLVENLQLAHQELSVIIDLINTVESNDAVTVAGMTRPKQLPNEVLSDLAVSAATKLQCFRHLGRYFKQSAKALEQQVDREARFYGALIRLQQNWKVKRQRLAVSTPSSEGFTIDLFDNSSSDPTTIIRTSNISTVRVDHDSAGMLAINLPPKSCRSMHFGFLGGHSCYKPKKPIKMKIYDSGENHLRETKKEAMSDDDVDESVKETHSVLRDVHRAIFDEQVFDLVNREAFNPTSGVNVTGIRENYLQLAIGQGASVFLSLVLSGQDADQTIENATADNLETAALSSGTLEGVKAAGDKQDSLKKKSRFPNPISSEIYLQQILHENVFVRAKDRYSSIVRTQVSAQPVADGFGLLGHFCMTLAHRIFSNKVLAELEILASRVPHLHLLSNPTWHSRTASWSLSMKIPQSILHAGHRTRPSDLHSMKNVVRSQFQTKVVVNDDRISVEGEGAPNVVGLFKGSSEDICSINSYGCNLPDLPVVLLQQVASQVVRWLHEEALMVGMKVSRDFLGLSFELDQGEMLSLVAHVDPEDTQGGISWWLALEDGMMEEGKHQMDFTVDGSENRRFLGHLSLEALYSTLMDLLTLCNSSGSH</sequence>
<evidence type="ECO:0000256" key="3">
    <source>
        <dbReference type="ARBA" id="ARBA00023015"/>
    </source>
</evidence>
<organism evidence="6 7">
    <name type="scientific">Protea cynaroides</name>
    <dbReference type="NCBI Taxonomy" id="273540"/>
    <lineage>
        <taxon>Eukaryota</taxon>
        <taxon>Viridiplantae</taxon>
        <taxon>Streptophyta</taxon>
        <taxon>Embryophyta</taxon>
        <taxon>Tracheophyta</taxon>
        <taxon>Spermatophyta</taxon>
        <taxon>Magnoliopsida</taxon>
        <taxon>Proteales</taxon>
        <taxon>Proteaceae</taxon>
        <taxon>Protea</taxon>
    </lineage>
</organism>
<gene>
    <name evidence="6" type="ORF">NE237_030706</name>
</gene>
<proteinExistence type="inferred from homology"/>
<dbReference type="OrthoDB" id="2020583at2759"/>
<evidence type="ECO:0008006" key="8">
    <source>
        <dbReference type="Google" id="ProtNLM"/>
    </source>
</evidence>
<dbReference type="PANTHER" id="PTHR13114">
    <property type="entry name" value="MEDIATOR OF RNA POLYMERASE II TRANSCRIPTION SUBUNIT 17"/>
    <property type="match status" value="1"/>
</dbReference>
<name>A0A9Q0GYE0_9MAGN</name>
<dbReference type="InterPro" id="IPR019313">
    <property type="entry name" value="Mediator_Med17"/>
</dbReference>
<dbReference type="GO" id="GO:0016592">
    <property type="term" value="C:mediator complex"/>
    <property type="evidence" value="ECO:0007669"/>
    <property type="project" value="InterPro"/>
</dbReference>
<evidence type="ECO:0000256" key="1">
    <source>
        <dbReference type="ARBA" id="ARBA00004123"/>
    </source>
</evidence>